<evidence type="ECO:0000256" key="1">
    <source>
        <dbReference type="ARBA" id="ARBA00023015"/>
    </source>
</evidence>
<evidence type="ECO:0000259" key="6">
    <source>
        <dbReference type="PROSITE" id="PS51078"/>
    </source>
</evidence>
<dbReference type="RefSeq" id="WP_212396885.1">
    <property type="nucleotide sequence ID" value="NZ_JAFCJH010000017.1"/>
</dbReference>
<accession>A0ABS5FKR8</accession>
<name>A0ABS5FKR8_9BRAD</name>
<evidence type="ECO:0000259" key="5">
    <source>
        <dbReference type="PROSITE" id="PS51077"/>
    </source>
</evidence>
<dbReference type="InterPro" id="IPR036388">
    <property type="entry name" value="WH-like_DNA-bd_sf"/>
</dbReference>
<gene>
    <name evidence="7" type="ORF">JQ615_18510</name>
</gene>
<feature type="region of interest" description="Disordered" evidence="4">
    <location>
        <begin position="1"/>
        <end position="31"/>
    </location>
</feature>
<dbReference type="PROSITE" id="PS51078">
    <property type="entry name" value="ICLR_ED"/>
    <property type="match status" value="1"/>
</dbReference>
<dbReference type="InterPro" id="IPR014757">
    <property type="entry name" value="Tscrpt_reg_IclR_C"/>
</dbReference>
<dbReference type="InterPro" id="IPR029016">
    <property type="entry name" value="GAF-like_dom_sf"/>
</dbReference>
<dbReference type="Pfam" id="PF09339">
    <property type="entry name" value="HTH_IclR"/>
    <property type="match status" value="1"/>
</dbReference>
<evidence type="ECO:0000256" key="4">
    <source>
        <dbReference type="SAM" id="MobiDB-lite"/>
    </source>
</evidence>
<dbReference type="InterPro" id="IPR005471">
    <property type="entry name" value="Tscrpt_reg_IclR_N"/>
</dbReference>
<proteinExistence type="predicted"/>
<dbReference type="PROSITE" id="PS51077">
    <property type="entry name" value="HTH_ICLR"/>
    <property type="match status" value="1"/>
</dbReference>
<evidence type="ECO:0000256" key="2">
    <source>
        <dbReference type="ARBA" id="ARBA00023125"/>
    </source>
</evidence>
<dbReference type="PANTHER" id="PTHR30136:SF35">
    <property type="entry name" value="HTH-TYPE TRANSCRIPTIONAL REGULATOR RV1719"/>
    <property type="match status" value="1"/>
</dbReference>
<keyword evidence="8" id="KW-1185">Reference proteome</keyword>
<feature type="domain" description="HTH iclR-type" evidence="5">
    <location>
        <begin position="57"/>
        <end position="119"/>
    </location>
</feature>
<feature type="compositionally biased region" description="Basic and acidic residues" evidence="4">
    <location>
        <begin position="19"/>
        <end position="30"/>
    </location>
</feature>
<dbReference type="EMBL" id="JAFCJH010000017">
    <property type="protein sequence ID" value="MBR0797384.1"/>
    <property type="molecule type" value="Genomic_DNA"/>
</dbReference>
<keyword evidence="1" id="KW-0805">Transcription regulation</keyword>
<dbReference type="SUPFAM" id="SSF55781">
    <property type="entry name" value="GAF domain-like"/>
    <property type="match status" value="1"/>
</dbReference>
<evidence type="ECO:0000313" key="7">
    <source>
        <dbReference type="EMBL" id="MBR0797384.1"/>
    </source>
</evidence>
<dbReference type="Gene3D" id="1.10.10.10">
    <property type="entry name" value="Winged helix-like DNA-binding domain superfamily/Winged helix DNA-binding domain"/>
    <property type="match status" value="1"/>
</dbReference>
<sequence length="312" mass="34592">MKGVRSDTPSLSRRGRRRIVAERAGPRADDPSATVIEANRHDELFRPADGDTDPSVVKSAHRVLRIFEYFAEIERPATMTEIARRLNYPTSSTAALLKSLVELGYLDHARQERTYRPTVRVALLGGWIKGQTIPGLTLDDITRELRDATRLTTFVVARNQLYSQYLRVLQGTTPVRYYLEPGARRLLTHSTPGRLFLSLMNDDDARRIVQRINAEEAASCQVRFADIQQALATIRRQGFAYTREMGTPGLSAIAMRLTDSDQTPPLAITVAGPSSMISAEAGTIIATMRGLVERHSPGLLPQVDSAAPPQET</sequence>
<dbReference type="Gene3D" id="3.30.450.40">
    <property type="match status" value="1"/>
</dbReference>
<feature type="domain" description="IclR-ED" evidence="6">
    <location>
        <begin position="120"/>
        <end position="312"/>
    </location>
</feature>
<keyword evidence="3" id="KW-0804">Transcription</keyword>
<dbReference type="PANTHER" id="PTHR30136">
    <property type="entry name" value="HELIX-TURN-HELIX TRANSCRIPTIONAL REGULATOR, ICLR FAMILY"/>
    <property type="match status" value="1"/>
</dbReference>
<protein>
    <submittedName>
        <fullName evidence="7">Helix-turn-helix domain-containing protein</fullName>
    </submittedName>
</protein>
<evidence type="ECO:0000256" key="3">
    <source>
        <dbReference type="ARBA" id="ARBA00023163"/>
    </source>
</evidence>
<dbReference type="InterPro" id="IPR036390">
    <property type="entry name" value="WH_DNA-bd_sf"/>
</dbReference>
<dbReference type="SUPFAM" id="SSF46785">
    <property type="entry name" value="Winged helix' DNA-binding domain"/>
    <property type="match status" value="1"/>
</dbReference>
<dbReference type="SMART" id="SM00346">
    <property type="entry name" value="HTH_ICLR"/>
    <property type="match status" value="1"/>
</dbReference>
<reference evidence="8" key="1">
    <citation type="journal article" date="2021" name="ISME J.">
        <title>Evolutionary origin and ecological implication of a unique nif island in free-living Bradyrhizobium lineages.</title>
        <authorList>
            <person name="Tao J."/>
        </authorList>
    </citation>
    <scope>NUCLEOTIDE SEQUENCE [LARGE SCALE GENOMIC DNA]</scope>
    <source>
        <strain evidence="8">SZCCT0434</strain>
    </source>
</reference>
<dbReference type="Pfam" id="PF01614">
    <property type="entry name" value="IclR_C"/>
    <property type="match status" value="1"/>
</dbReference>
<organism evidence="7 8">
    <name type="scientific">Bradyrhizobium jicamae</name>
    <dbReference type="NCBI Taxonomy" id="280332"/>
    <lineage>
        <taxon>Bacteria</taxon>
        <taxon>Pseudomonadati</taxon>
        <taxon>Pseudomonadota</taxon>
        <taxon>Alphaproteobacteria</taxon>
        <taxon>Hyphomicrobiales</taxon>
        <taxon>Nitrobacteraceae</taxon>
        <taxon>Bradyrhizobium</taxon>
    </lineage>
</organism>
<evidence type="ECO:0000313" key="8">
    <source>
        <dbReference type="Proteomes" id="UP001315278"/>
    </source>
</evidence>
<dbReference type="Proteomes" id="UP001315278">
    <property type="component" value="Unassembled WGS sequence"/>
</dbReference>
<dbReference type="InterPro" id="IPR050707">
    <property type="entry name" value="HTH_MetabolicPath_Reg"/>
</dbReference>
<keyword evidence="2" id="KW-0238">DNA-binding</keyword>
<comment type="caution">
    <text evidence="7">The sequence shown here is derived from an EMBL/GenBank/DDBJ whole genome shotgun (WGS) entry which is preliminary data.</text>
</comment>